<feature type="domain" description="UmuC" evidence="3">
    <location>
        <begin position="132"/>
        <end position="249"/>
    </location>
</feature>
<feature type="compositionally biased region" description="Basic and acidic residues" evidence="2">
    <location>
        <begin position="90"/>
        <end position="100"/>
    </location>
</feature>
<keyword evidence="4" id="KW-0614">Plasmid</keyword>
<dbReference type="SUPFAM" id="SSF56672">
    <property type="entry name" value="DNA/RNA polymerases"/>
    <property type="match status" value="1"/>
</dbReference>
<dbReference type="CDD" id="cd03468">
    <property type="entry name" value="PolY_like"/>
    <property type="match status" value="1"/>
</dbReference>
<evidence type="ECO:0000313" key="5">
    <source>
        <dbReference type="Proteomes" id="UP000280708"/>
    </source>
</evidence>
<dbReference type="PANTHER" id="PTHR35369">
    <property type="entry name" value="BLR3025 PROTEIN-RELATED"/>
    <property type="match status" value="1"/>
</dbReference>
<gene>
    <name evidence="4" type="ORF">EBF16_00430</name>
</gene>
<dbReference type="Pfam" id="PF00817">
    <property type="entry name" value="IMS"/>
    <property type="match status" value="1"/>
</dbReference>
<dbReference type="Proteomes" id="UP000280708">
    <property type="component" value="Plasmid pF1"/>
</dbReference>
<feature type="region of interest" description="Disordered" evidence="2">
    <location>
        <begin position="83"/>
        <end position="118"/>
    </location>
</feature>
<evidence type="ECO:0000313" key="4">
    <source>
        <dbReference type="EMBL" id="AYO75508.1"/>
    </source>
</evidence>
<evidence type="ECO:0000259" key="3">
    <source>
        <dbReference type="Pfam" id="PF00817"/>
    </source>
</evidence>
<geneLocation type="plasmid" evidence="5">
    <name>pf1</name>
</geneLocation>
<evidence type="ECO:0000256" key="1">
    <source>
        <dbReference type="ARBA" id="ARBA00022763"/>
    </source>
</evidence>
<organism evidence="4 5">
    <name type="scientific">Sphingobium yanoikuyae</name>
    <name type="common">Sphingomonas yanoikuyae</name>
    <dbReference type="NCBI Taxonomy" id="13690"/>
    <lineage>
        <taxon>Bacteria</taxon>
        <taxon>Pseudomonadati</taxon>
        <taxon>Pseudomonadota</taxon>
        <taxon>Alphaproteobacteria</taxon>
        <taxon>Sphingomonadales</taxon>
        <taxon>Sphingomonadaceae</taxon>
        <taxon>Sphingobium</taxon>
    </lineage>
</organism>
<proteinExistence type="predicted"/>
<dbReference type="PANTHER" id="PTHR35369:SF2">
    <property type="entry name" value="BLR3025 PROTEIN"/>
    <property type="match status" value="1"/>
</dbReference>
<dbReference type="GO" id="GO:0006281">
    <property type="term" value="P:DNA repair"/>
    <property type="evidence" value="ECO:0007669"/>
    <property type="project" value="InterPro"/>
</dbReference>
<accession>A0A3G2UN21</accession>
<evidence type="ECO:0000256" key="2">
    <source>
        <dbReference type="SAM" id="MobiDB-lite"/>
    </source>
</evidence>
<dbReference type="InterPro" id="IPR043502">
    <property type="entry name" value="DNA/RNA_pol_sf"/>
</dbReference>
<keyword evidence="1" id="KW-0227">DNA damage</keyword>
<reference evidence="4 5" key="1">
    <citation type="submission" date="2018-10" db="EMBL/GenBank/DDBJ databases">
        <title>Characterization and genome analysis of a novel bacterium Sphingobium yanoikuyae SJTF8 capable of degrading PAHs.</title>
        <authorList>
            <person name="Yin C."/>
            <person name="Xiong W."/>
            <person name="Liang R."/>
        </authorList>
    </citation>
    <scope>NUCLEOTIDE SEQUENCE [LARGE SCALE GENOMIC DNA]</scope>
    <source>
        <strain evidence="4 5">SJTF8</strain>
        <plasmid evidence="5">pf1</plasmid>
    </source>
</reference>
<feature type="region of interest" description="Disordered" evidence="2">
    <location>
        <begin position="19"/>
        <end position="70"/>
    </location>
</feature>
<dbReference type="InterPro" id="IPR050356">
    <property type="entry name" value="SulA_CellDiv_inhibitor"/>
</dbReference>
<feature type="compositionally biased region" description="Basic and acidic residues" evidence="2">
    <location>
        <begin position="19"/>
        <end position="29"/>
    </location>
</feature>
<dbReference type="AlphaFoldDB" id="A0A3G2UN21"/>
<protein>
    <submittedName>
        <fullName evidence="4">DNA polymerase Y family protein</fullName>
    </submittedName>
</protein>
<sequence>MRRVASLYLPSLAVDRLRREEARRGRQPERNSGSPLAVPPLESDDGSSCSCPRGGGWRPGARWAQSQGAGAAMQMRAQQIESLPVHQRPSARELGRRSEVADNPFRAMSSPTKAKPVASGVEQMFPPMVTTIAQKQRMILAAVDDAAAAAGLHPGMALTHARALMPDLDVRDADPQGDRALLHRLALFAVRRWTPTAQVDELDGLLMDISGVAHLFDGEQRMARHILRFCHRAGLFGRIAIADTVGAAHALARFGKERISICRTHEELTALGSMPIAALRLDERQRDGAQRLGIERIGDLVAMPRAPLSRRLGGSLLRRLDQATGRLAEPLVPVVPFEMPDVVRRFAEPIGAAETIARVIADLTQDLARLLLSRGLGVRILRLVCERVDRAEQAVVVGTARGTRDIAHMLRLLTMKIETIDPGFGIDSMRLIALRSEPLDPIALTADFGENAPADLASLVDQIVTRLGQAAIYRPTARESDVPERSIGRVFPLEVANCWSTLWPRPARMLRRPERIENVLAGLPDHPPKRFKWRGVTHTIICADGPERIRGEWWRRPAESHAVRDYFRVENEHGERFWVFRRGDGEHACSGDLSWHIHGIFG</sequence>
<dbReference type="EMBL" id="CP033227">
    <property type="protein sequence ID" value="AYO75508.1"/>
    <property type="molecule type" value="Genomic_DNA"/>
</dbReference>
<name>A0A3G2UN21_SPHYA</name>
<feature type="compositionally biased region" description="Low complexity" evidence="2">
    <location>
        <begin position="59"/>
        <end position="70"/>
    </location>
</feature>
<dbReference type="InterPro" id="IPR001126">
    <property type="entry name" value="UmuC"/>
</dbReference>